<reference evidence="1 2" key="1">
    <citation type="submission" date="2019-06" db="EMBL/GenBank/DDBJ databases">
        <title>Sequencing the genomes of 1000 actinobacteria strains.</title>
        <authorList>
            <person name="Klenk H.-P."/>
        </authorList>
    </citation>
    <scope>NUCLEOTIDE SEQUENCE [LARGE SCALE GENOMIC DNA]</scope>
    <source>
        <strain evidence="1 2">DSM 26477</strain>
    </source>
</reference>
<keyword evidence="2" id="KW-1185">Reference proteome</keyword>
<dbReference type="RefSeq" id="WP_141881350.1">
    <property type="nucleotide sequence ID" value="NZ_VFOM01000002.1"/>
</dbReference>
<evidence type="ECO:0000313" key="2">
    <source>
        <dbReference type="Proteomes" id="UP000317998"/>
    </source>
</evidence>
<evidence type="ECO:0000313" key="1">
    <source>
        <dbReference type="EMBL" id="TQL46704.1"/>
    </source>
</evidence>
<proteinExistence type="predicted"/>
<dbReference type="Proteomes" id="UP000317998">
    <property type="component" value="Unassembled WGS sequence"/>
</dbReference>
<name>A0A542YFF9_9MICO</name>
<dbReference type="EMBL" id="VFOM01000002">
    <property type="protein sequence ID" value="TQL46704.1"/>
    <property type="molecule type" value="Genomic_DNA"/>
</dbReference>
<gene>
    <name evidence="1" type="ORF">FB562_2228</name>
</gene>
<accession>A0A542YFF9</accession>
<organism evidence="1 2">
    <name type="scientific">Homoserinimonas aerilata</name>
    <dbReference type="NCBI Taxonomy" id="1162970"/>
    <lineage>
        <taxon>Bacteria</taxon>
        <taxon>Bacillati</taxon>
        <taxon>Actinomycetota</taxon>
        <taxon>Actinomycetes</taxon>
        <taxon>Micrococcales</taxon>
        <taxon>Microbacteriaceae</taxon>
        <taxon>Homoserinimonas</taxon>
    </lineage>
</organism>
<dbReference type="AlphaFoldDB" id="A0A542YFF9"/>
<protein>
    <submittedName>
        <fullName evidence="1">Uncharacterized protein</fullName>
    </submittedName>
</protein>
<comment type="caution">
    <text evidence="1">The sequence shown here is derived from an EMBL/GenBank/DDBJ whole genome shotgun (WGS) entry which is preliminary data.</text>
</comment>
<sequence length="74" mass="8430">MSRSSGQSVTERVVWRKCDGISRHTFERGTPREFDLEWPCTFEGEAELLIDPEIPAAVWTCDACGTEHDEWGQS</sequence>
<dbReference type="OrthoDB" id="6230307at2"/>